<dbReference type="PROSITE" id="PS00018">
    <property type="entry name" value="EF_HAND_1"/>
    <property type="match status" value="1"/>
</dbReference>
<dbReference type="OrthoDB" id="272045at2"/>
<proteinExistence type="predicted"/>
<dbReference type="RefSeq" id="WP_145061128.1">
    <property type="nucleotide sequence ID" value="NZ_CP036263.1"/>
</dbReference>
<dbReference type="KEGG" id="amob:HG15A2_33060"/>
<dbReference type="EMBL" id="CP036263">
    <property type="protein sequence ID" value="QDS99970.1"/>
    <property type="molecule type" value="Genomic_DNA"/>
</dbReference>
<dbReference type="InterPro" id="IPR018247">
    <property type="entry name" value="EF_Hand_1_Ca_BS"/>
</dbReference>
<evidence type="ECO:0000313" key="1">
    <source>
        <dbReference type="EMBL" id="QDS99970.1"/>
    </source>
</evidence>
<name>A0A517MYK1_9BACT</name>
<protein>
    <recommendedName>
        <fullName evidence="3">PEP-CTERM protein-sorting domain-containing protein</fullName>
    </recommendedName>
</protein>
<accession>A0A517MYK1</accession>
<organism evidence="1 2">
    <name type="scientific">Adhaeretor mobilis</name>
    <dbReference type="NCBI Taxonomy" id="1930276"/>
    <lineage>
        <taxon>Bacteria</taxon>
        <taxon>Pseudomonadati</taxon>
        <taxon>Planctomycetota</taxon>
        <taxon>Planctomycetia</taxon>
        <taxon>Pirellulales</taxon>
        <taxon>Lacipirellulaceae</taxon>
        <taxon>Adhaeretor</taxon>
    </lineage>
</organism>
<gene>
    <name evidence="1" type="ORF">HG15A2_33060</name>
</gene>
<dbReference type="Proteomes" id="UP000319852">
    <property type="component" value="Chromosome"/>
</dbReference>
<dbReference type="InterPro" id="IPR013424">
    <property type="entry name" value="Ice-binding_C"/>
</dbReference>
<evidence type="ECO:0008006" key="3">
    <source>
        <dbReference type="Google" id="ProtNLM"/>
    </source>
</evidence>
<reference evidence="1 2" key="1">
    <citation type="submission" date="2019-02" db="EMBL/GenBank/DDBJ databases">
        <title>Deep-cultivation of Planctomycetes and their phenomic and genomic characterization uncovers novel biology.</title>
        <authorList>
            <person name="Wiegand S."/>
            <person name="Jogler M."/>
            <person name="Boedeker C."/>
            <person name="Pinto D."/>
            <person name="Vollmers J."/>
            <person name="Rivas-Marin E."/>
            <person name="Kohn T."/>
            <person name="Peeters S.H."/>
            <person name="Heuer A."/>
            <person name="Rast P."/>
            <person name="Oberbeckmann S."/>
            <person name="Bunk B."/>
            <person name="Jeske O."/>
            <person name="Meyerdierks A."/>
            <person name="Storesund J.E."/>
            <person name="Kallscheuer N."/>
            <person name="Luecker S."/>
            <person name="Lage O.M."/>
            <person name="Pohl T."/>
            <person name="Merkel B.J."/>
            <person name="Hornburger P."/>
            <person name="Mueller R.-W."/>
            <person name="Bruemmer F."/>
            <person name="Labrenz M."/>
            <person name="Spormann A.M."/>
            <person name="Op den Camp H."/>
            <person name="Overmann J."/>
            <person name="Amann R."/>
            <person name="Jetten M.S.M."/>
            <person name="Mascher T."/>
            <person name="Medema M.H."/>
            <person name="Devos D.P."/>
            <person name="Kaster A.-K."/>
            <person name="Ovreas L."/>
            <person name="Rohde M."/>
            <person name="Galperin M.Y."/>
            <person name="Jogler C."/>
        </authorList>
    </citation>
    <scope>NUCLEOTIDE SEQUENCE [LARGE SCALE GENOMIC DNA]</scope>
    <source>
        <strain evidence="1 2">HG15A2</strain>
    </source>
</reference>
<keyword evidence="2" id="KW-1185">Reference proteome</keyword>
<dbReference type="NCBIfam" id="TIGR02595">
    <property type="entry name" value="PEP_CTERM"/>
    <property type="match status" value="1"/>
</dbReference>
<dbReference type="AlphaFoldDB" id="A0A517MYK1"/>
<sequence>MTLKTSNSTARLTLVLIAVAILTWILTSRAEAIVDGQLNLRYANPADESAGGTWDLLFQSTAPGGVSGIQALIGGATGVTGVDTPINAIVPNTDVWDNSGDTIFRFQPISGGAEVAAGDALSGVLLTGIGTGGMTAGNIPEDDLFPNNVVGDDPWDNSALIASGTFGSSRPSLTIVANEFVGGSAVSATIGDVAVRGDAAIDGFGAEEMLLGDADRSGTIANNDFNIVINNFNTSGKGWDTGDVDGTSTGLVNEDDRNIVLDNFFQSAADPSSGSLALNSSPANTAAAAFPVPFTLDAKVTAAFDLSNTPVALPNFNQPVGTPLVYQVEFSVETLAVFPGELGFANVGFSIVTDNLDDSSSDWTPSAESALLLETNLDAGLPDDLEGILASIAGGLDDPLDLRTQIGQNGATVIGSILVEWDGVTPASLSTAGVLFSANSFNGQFLPSVGGASTTILFGSVPEPSSLMLLVTTICGCLVTGRKRS</sequence>
<evidence type="ECO:0000313" key="2">
    <source>
        <dbReference type="Proteomes" id="UP000319852"/>
    </source>
</evidence>